<dbReference type="Proteomes" id="UP000199705">
    <property type="component" value="Unassembled WGS sequence"/>
</dbReference>
<dbReference type="InterPro" id="IPR003593">
    <property type="entry name" value="AAA+_ATPase"/>
</dbReference>
<evidence type="ECO:0000259" key="7">
    <source>
        <dbReference type="SMART" id="SM00382"/>
    </source>
</evidence>
<evidence type="ECO:0000256" key="4">
    <source>
        <dbReference type="ARBA" id="ARBA00022705"/>
    </source>
</evidence>
<dbReference type="CDD" id="cd00009">
    <property type="entry name" value="AAA"/>
    <property type="match status" value="1"/>
</dbReference>
<keyword evidence="4" id="KW-0235">DNA replication</keyword>
<dbReference type="FunFam" id="1.20.272.10:FF:000001">
    <property type="entry name" value="Putative AAA family ATPase"/>
    <property type="match status" value="1"/>
</dbReference>
<keyword evidence="6" id="KW-0067">ATP-binding</keyword>
<proteinExistence type="inferred from homology"/>
<keyword evidence="9" id="KW-1185">Reference proteome</keyword>
<dbReference type="AlphaFoldDB" id="A0A1G8ES86"/>
<dbReference type="GO" id="GO:0008047">
    <property type="term" value="F:enzyme activator activity"/>
    <property type="evidence" value="ECO:0007669"/>
    <property type="project" value="TreeGrafter"/>
</dbReference>
<accession>A0A1G8ES86</accession>
<dbReference type="PANTHER" id="PTHR13779">
    <property type="entry name" value="WERNER HELICASE-INTERACTING PROTEIN 1 FAMILY MEMBER"/>
    <property type="match status" value="1"/>
</dbReference>
<dbReference type="STRING" id="551996.SAMN05192573_11229"/>
<dbReference type="SMART" id="SM00382">
    <property type="entry name" value="AAA"/>
    <property type="match status" value="1"/>
</dbReference>
<dbReference type="Pfam" id="PF00004">
    <property type="entry name" value="AAA"/>
    <property type="match status" value="1"/>
</dbReference>
<dbReference type="Pfam" id="PF16193">
    <property type="entry name" value="AAA_assoc_2"/>
    <property type="match status" value="1"/>
</dbReference>
<dbReference type="InterPro" id="IPR003959">
    <property type="entry name" value="ATPase_AAA_core"/>
</dbReference>
<dbReference type="Gene3D" id="1.10.3710.10">
    <property type="entry name" value="DNA polymerase III clamp loader subunits, C-terminal domain"/>
    <property type="match status" value="1"/>
</dbReference>
<evidence type="ECO:0000256" key="6">
    <source>
        <dbReference type="ARBA" id="ARBA00022840"/>
    </source>
</evidence>
<dbReference type="GO" id="GO:0006261">
    <property type="term" value="P:DNA-templated DNA replication"/>
    <property type="evidence" value="ECO:0007669"/>
    <property type="project" value="TreeGrafter"/>
</dbReference>
<protein>
    <recommendedName>
        <fullName evidence="3">Replication-associated recombination protein A</fullName>
    </recommendedName>
</protein>
<comment type="function">
    <text evidence="1">DNA-dependent ATPase that plays important roles in cellular responses to stalled DNA replication processes.</text>
</comment>
<dbReference type="InterPro" id="IPR032423">
    <property type="entry name" value="AAA_assoc_2"/>
</dbReference>
<reference evidence="9" key="1">
    <citation type="submission" date="2016-10" db="EMBL/GenBank/DDBJ databases">
        <authorList>
            <person name="Varghese N."/>
            <person name="Submissions S."/>
        </authorList>
    </citation>
    <scope>NUCLEOTIDE SEQUENCE [LARGE SCALE GENOMIC DNA]</scope>
    <source>
        <strain evidence="9">Gh-67</strain>
    </source>
</reference>
<sequence length="436" mass="48398">MAFSFLNFTFMNNLPPLAERMRPKSLDDYVGQKHLVGPGAVLRKAIESGSLPSMIFWGPPGVGKTTLAYIISQSLFRPFFALSAINSGVKDVREVIEKASLLKKQGEVLPILFIDEIHRFSKSQQDSLLGAVERGIVTLIGATTENPSFEVISALLSRCQVYILQPLSETDLIDLLNKAMKEDVILKDKSITIKDYEALLRLSGGDARKLLNIFELLINAFDTPEIILTDEVVLEHVQQNMALYDKTGEQHYDIISAFIKSMRGSDPNGAVYWLARMIVGGEDPLFIARRMLILASEDIGNANPNALLLAQSCFEAVNKIGMPESQLILSQTAIYLATSAKSNSATTAIGAAIALVRQTGDLPVPLHLRNAPTKFMKNIGYGKDYKYAHSYEGNFTDLDFLPDAIRGTKIYDPGNNARENESKEKLRKLWGDRYKY</sequence>
<dbReference type="Gene3D" id="1.20.272.10">
    <property type="match status" value="1"/>
</dbReference>
<gene>
    <name evidence="8" type="ORF">SAMN05192573_11229</name>
</gene>
<dbReference type="InterPro" id="IPR027417">
    <property type="entry name" value="P-loop_NTPase"/>
</dbReference>
<dbReference type="SUPFAM" id="SSF52540">
    <property type="entry name" value="P-loop containing nucleoside triphosphate hydrolases"/>
    <property type="match status" value="1"/>
</dbReference>
<dbReference type="GO" id="GO:0003677">
    <property type="term" value="F:DNA binding"/>
    <property type="evidence" value="ECO:0007669"/>
    <property type="project" value="InterPro"/>
</dbReference>
<organism evidence="8 9">
    <name type="scientific">Mucilaginibacter gossypii</name>
    <dbReference type="NCBI Taxonomy" id="551996"/>
    <lineage>
        <taxon>Bacteria</taxon>
        <taxon>Pseudomonadati</taxon>
        <taxon>Bacteroidota</taxon>
        <taxon>Sphingobacteriia</taxon>
        <taxon>Sphingobacteriales</taxon>
        <taxon>Sphingobacteriaceae</taxon>
        <taxon>Mucilaginibacter</taxon>
    </lineage>
</organism>
<dbReference type="GO" id="GO:0005524">
    <property type="term" value="F:ATP binding"/>
    <property type="evidence" value="ECO:0007669"/>
    <property type="project" value="UniProtKB-KW"/>
</dbReference>
<evidence type="ECO:0000256" key="5">
    <source>
        <dbReference type="ARBA" id="ARBA00022741"/>
    </source>
</evidence>
<dbReference type="GO" id="GO:0016887">
    <property type="term" value="F:ATP hydrolysis activity"/>
    <property type="evidence" value="ECO:0007669"/>
    <property type="project" value="InterPro"/>
</dbReference>
<name>A0A1G8ES86_9SPHI</name>
<dbReference type="FunFam" id="3.40.50.300:FF:000137">
    <property type="entry name" value="Replication-associated recombination protein A"/>
    <property type="match status" value="1"/>
</dbReference>
<evidence type="ECO:0000256" key="2">
    <source>
        <dbReference type="ARBA" id="ARBA00008959"/>
    </source>
</evidence>
<keyword evidence="5" id="KW-0547">Nucleotide-binding</keyword>
<dbReference type="InterPro" id="IPR008921">
    <property type="entry name" value="DNA_pol3_clamp-load_cplx_C"/>
</dbReference>
<dbReference type="EMBL" id="FNCG01000012">
    <property type="protein sequence ID" value="SDH72589.1"/>
    <property type="molecule type" value="Genomic_DNA"/>
</dbReference>
<dbReference type="CDD" id="cd18139">
    <property type="entry name" value="HLD_clamp_RarA"/>
    <property type="match status" value="1"/>
</dbReference>
<dbReference type="Pfam" id="PF12002">
    <property type="entry name" value="MgsA_C"/>
    <property type="match status" value="1"/>
</dbReference>
<dbReference type="SUPFAM" id="SSF48019">
    <property type="entry name" value="post-AAA+ oligomerization domain-like"/>
    <property type="match status" value="1"/>
</dbReference>
<evidence type="ECO:0000256" key="1">
    <source>
        <dbReference type="ARBA" id="ARBA00002393"/>
    </source>
</evidence>
<dbReference type="InterPro" id="IPR021886">
    <property type="entry name" value="MgsA_C"/>
</dbReference>
<dbReference type="Gene3D" id="1.10.8.60">
    <property type="match status" value="1"/>
</dbReference>
<dbReference type="GO" id="GO:0000731">
    <property type="term" value="P:DNA synthesis involved in DNA repair"/>
    <property type="evidence" value="ECO:0007669"/>
    <property type="project" value="TreeGrafter"/>
</dbReference>
<feature type="domain" description="AAA+ ATPase" evidence="7">
    <location>
        <begin position="50"/>
        <end position="167"/>
    </location>
</feature>
<dbReference type="PANTHER" id="PTHR13779:SF7">
    <property type="entry name" value="ATPASE WRNIP1"/>
    <property type="match status" value="1"/>
</dbReference>
<dbReference type="GO" id="GO:0017116">
    <property type="term" value="F:single-stranded DNA helicase activity"/>
    <property type="evidence" value="ECO:0007669"/>
    <property type="project" value="TreeGrafter"/>
</dbReference>
<evidence type="ECO:0000313" key="9">
    <source>
        <dbReference type="Proteomes" id="UP000199705"/>
    </source>
</evidence>
<comment type="similarity">
    <text evidence="2">Belongs to the AAA ATPase family. RarA/MGS1/WRNIP1 subfamily.</text>
</comment>
<dbReference type="Gene3D" id="3.40.50.300">
    <property type="entry name" value="P-loop containing nucleotide triphosphate hydrolases"/>
    <property type="match status" value="1"/>
</dbReference>
<evidence type="ECO:0000313" key="8">
    <source>
        <dbReference type="EMBL" id="SDH72589.1"/>
    </source>
</evidence>
<evidence type="ECO:0000256" key="3">
    <source>
        <dbReference type="ARBA" id="ARBA00020776"/>
    </source>
</evidence>
<dbReference type="FunFam" id="1.10.3710.10:FF:000004">
    <property type="entry name" value="Putative ATPase, AAA family"/>
    <property type="match status" value="1"/>
</dbReference>
<dbReference type="InterPro" id="IPR051314">
    <property type="entry name" value="AAA_ATPase_RarA/MGS1/WRNIP1"/>
</dbReference>